<keyword evidence="3 6" id="KW-0238">DNA-binding</keyword>
<dbReference type="SMART" id="SM00339">
    <property type="entry name" value="FH"/>
    <property type="match status" value="1"/>
</dbReference>
<dbReference type="InterPro" id="IPR001766">
    <property type="entry name" value="Fork_head_dom"/>
</dbReference>
<reference evidence="8" key="1">
    <citation type="submission" date="2024-06" db="UniProtKB">
        <authorList>
            <consortium name="Ensembl"/>
        </authorList>
    </citation>
    <scope>IDENTIFICATION</scope>
</reference>
<proteinExistence type="predicted"/>
<comment type="subcellular location">
    <subcellularLocation>
        <location evidence="1 6">Nucleus</location>
    </subcellularLocation>
</comment>
<dbReference type="OMA" id="MGCVIPA"/>
<dbReference type="Ensembl" id="ENSMPUT00000016234.1">
    <property type="protein sequence ID" value="ENSMPUP00000015990.1"/>
    <property type="gene ID" value="ENSMPUG00000016097.1"/>
</dbReference>
<dbReference type="InterPro" id="IPR036388">
    <property type="entry name" value="WH-like_DNA-bd_sf"/>
</dbReference>
<name>M3YXD0_MUSPF</name>
<dbReference type="Gene3D" id="1.10.10.10">
    <property type="entry name" value="Winged helix-like DNA-binding domain superfamily/Winged helix DNA-binding domain"/>
    <property type="match status" value="1"/>
</dbReference>
<dbReference type="SUPFAM" id="SSF46785">
    <property type="entry name" value="Winged helix' DNA-binding domain"/>
    <property type="match status" value="1"/>
</dbReference>
<dbReference type="HOGENOM" id="CLU_022344_0_0_1"/>
<organism evidence="8">
    <name type="scientific">Mustela putorius furo</name>
    <name type="common">European domestic ferret</name>
    <name type="synonym">Mustela furo</name>
    <dbReference type="NCBI Taxonomy" id="9669"/>
    <lineage>
        <taxon>Eukaryota</taxon>
        <taxon>Metazoa</taxon>
        <taxon>Chordata</taxon>
        <taxon>Craniata</taxon>
        <taxon>Vertebrata</taxon>
        <taxon>Euteleostomi</taxon>
        <taxon>Mammalia</taxon>
        <taxon>Eutheria</taxon>
        <taxon>Laurasiatheria</taxon>
        <taxon>Carnivora</taxon>
        <taxon>Caniformia</taxon>
        <taxon>Musteloidea</taxon>
        <taxon>Mustelidae</taxon>
        <taxon>Mustelinae</taxon>
        <taxon>Mustela</taxon>
    </lineage>
</organism>
<dbReference type="GO" id="GO:0005634">
    <property type="term" value="C:nucleus"/>
    <property type="evidence" value="ECO:0007669"/>
    <property type="project" value="UniProtKB-SubCell"/>
</dbReference>
<keyword evidence="2" id="KW-0805">Transcription regulation</keyword>
<dbReference type="GeneTree" id="ENSGT00940000155709"/>
<dbReference type="PANTHER" id="PTHR45881:SF3">
    <property type="entry name" value="FORKHEAD BOX PROTEIN K2"/>
    <property type="match status" value="1"/>
</dbReference>
<evidence type="ECO:0000256" key="2">
    <source>
        <dbReference type="ARBA" id="ARBA00023015"/>
    </source>
</evidence>
<sequence length="575" mass="62401">PPHDGDLAHFQGHEFQYLMKKHLVIIRRNLLQGSVDVTVGHSSFTSPGHHHCLTPPPAADASHTASARTAPSRAACSRGVSACRGSYHACAFRFQAQTPRSDRVAGGSAVVPAYVLPLSINIPDTVAHCIRPLPFPTEGVSATNACTSSPRGAGPSGYKMGCVIPADLNLMADNLQPENEKESSEDSLEEESKPPCSYAQLIVQAITMVPDKQLTLNRIYTTKNYPYYRTVDKDGENSICCNLLNRYFIKIPGSWEEPGKGLFWRSESKLIDQASKNRRRRDVALLQNTWDLSSRSAPASPNHTGVLSAHCSGAQTPKSLLKEGSPATLEPESKLAVIQEALSAQSTGLSSWRFLIAMQQQLPPTIRPVTYTVSPVTTSASWQLVVQRVHVIHQIPAASITSRASLAPENTHTVASQAVVAQAAMLAPPKAEAQEKGDHKEVKVKGEPIPAISHVTPGNADRITQMSQTAPVQTVTATQQVPPVQHQLPKTVTQNGTHMVPVPAAVHDPVNNAVLSPMHKLGTREYVLASLPTEHRNSDEWPEQRLVKTEDSTSINFTLSVDCSRQQAGRRTSQR</sequence>
<evidence type="ECO:0000259" key="7">
    <source>
        <dbReference type="PROSITE" id="PS50039"/>
    </source>
</evidence>
<feature type="DNA-binding region" description="Fork-head" evidence="6">
    <location>
        <begin position="193"/>
        <end position="281"/>
    </location>
</feature>
<dbReference type="AlphaFoldDB" id="M3YXD0"/>
<dbReference type="GO" id="GO:0000978">
    <property type="term" value="F:RNA polymerase II cis-regulatory region sequence-specific DNA binding"/>
    <property type="evidence" value="ECO:0007669"/>
    <property type="project" value="TreeGrafter"/>
</dbReference>
<dbReference type="STRING" id="9669.ENSMPUP00000015990"/>
<keyword evidence="5 6" id="KW-0539">Nucleus</keyword>
<evidence type="ECO:0000256" key="4">
    <source>
        <dbReference type="ARBA" id="ARBA00023163"/>
    </source>
</evidence>
<evidence type="ECO:0000256" key="3">
    <source>
        <dbReference type="ARBA" id="ARBA00023125"/>
    </source>
</evidence>
<dbReference type="Pfam" id="PF00250">
    <property type="entry name" value="Forkhead"/>
    <property type="match status" value="1"/>
</dbReference>
<dbReference type="EMBL" id="AEYP01069966">
    <property type="status" value="NOT_ANNOTATED_CDS"/>
    <property type="molecule type" value="Genomic_DNA"/>
</dbReference>
<dbReference type="PROSITE" id="PS50039">
    <property type="entry name" value="FORK_HEAD_3"/>
    <property type="match status" value="1"/>
</dbReference>
<evidence type="ECO:0000256" key="6">
    <source>
        <dbReference type="PROSITE-ProRule" id="PRU00089"/>
    </source>
</evidence>
<dbReference type="GO" id="GO:0000981">
    <property type="term" value="F:DNA-binding transcription factor activity, RNA polymerase II-specific"/>
    <property type="evidence" value="ECO:0007669"/>
    <property type="project" value="TreeGrafter"/>
</dbReference>
<dbReference type="PANTHER" id="PTHR45881">
    <property type="entry name" value="CHECKPOINT SUPPRESSOR 1-LIKE, ISOFORM A-RELATED"/>
    <property type="match status" value="1"/>
</dbReference>
<accession>M3YXD0</accession>
<evidence type="ECO:0000256" key="1">
    <source>
        <dbReference type="ARBA" id="ARBA00004123"/>
    </source>
</evidence>
<protein>
    <recommendedName>
        <fullName evidence="7">Fork-head domain-containing protein</fullName>
    </recommendedName>
</protein>
<dbReference type="InterPro" id="IPR036390">
    <property type="entry name" value="WH_DNA-bd_sf"/>
</dbReference>
<dbReference type="InParanoid" id="M3YXD0"/>
<evidence type="ECO:0000256" key="5">
    <source>
        <dbReference type="ARBA" id="ARBA00023242"/>
    </source>
</evidence>
<feature type="domain" description="Fork-head" evidence="7">
    <location>
        <begin position="193"/>
        <end position="281"/>
    </location>
</feature>
<dbReference type="eggNOG" id="KOG2294">
    <property type="taxonomic scope" value="Eukaryota"/>
</dbReference>
<keyword evidence="4" id="KW-0804">Transcription</keyword>
<evidence type="ECO:0000313" key="8">
    <source>
        <dbReference type="Ensembl" id="ENSMPUP00000015990.1"/>
    </source>
</evidence>